<evidence type="ECO:0000313" key="4">
    <source>
        <dbReference type="Proteomes" id="UP000672027"/>
    </source>
</evidence>
<organism evidence="3 4">
    <name type="scientific">Candidatus Thiothrix anitrata</name>
    <dbReference type="NCBI Taxonomy" id="2823902"/>
    <lineage>
        <taxon>Bacteria</taxon>
        <taxon>Pseudomonadati</taxon>
        <taxon>Pseudomonadota</taxon>
        <taxon>Gammaproteobacteria</taxon>
        <taxon>Thiotrichales</taxon>
        <taxon>Thiotrichaceae</taxon>
        <taxon>Thiothrix</taxon>
    </lineage>
</organism>
<proteinExistence type="predicted"/>
<name>A0ABX7X3H1_9GAMM</name>
<dbReference type="Proteomes" id="UP000672027">
    <property type="component" value="Chromosome"/>
</dbReference>
<dbReference type="RefSeq" id="WP_210227973.1">
    <property type="nucleotide sequence ID" value="NZ_CP072800.1"/>
</dbReference>
<dbReference type="Pfam" id="PF13173">
    <property type="entry name" value="AAA_14"/>
    <property type="match status" value="1"/>
</dbReference>
<evidence type="ECO:0000259" key="1">
    <source>
        <dbReference type="Pfam" id="PF13173"/>
    </source>
</evidence>
<keyword evidence="3" id="KW-0067">ATP-binding</keyword>
<dbReference type="GO" id="GO:0005524">
    <property type="term" value="F:ATP binding"/>
    <property type="evidence" value="ECO:0007669"/>
    <property type="project" value="UniProtKB-KW"/>
</dbReference>
<evidence type="ECO:0000313" key="3">
    <source>
        <dbReference type="EMBL" id="QTR50439.1"/>
    </source>
</evidence>
<dbReference type="InterPro" id="IPR025420">
    <property type="entry name" value="DUF4143"/>
</dbReference>
<dbReference type="InterPro" id="IPR041682">
    <property type="entry name" value="AAA_14"/>
</dbReference>
<feature type="domain" description="DUF4143" evidence="2">
    <location>
        <begin position="174"/>
        <end position="324"/>
    </location>
</feature>
<accession>A0ABX7X3H1</accession>
<evidence type="ECO:0000259" key="2">
    <source>
        <dbReference type="Pfam" id="PF13635"/>
    </source>
</evidence>
<dbReference type="EMBL" id="CP072800">
    <property type="protein sequence ID" value="QTR50439.1"/>
    <property type="molecule type" value="Genomic_DNA"/>
</dbReference>
<dbReference type="Pfam" id="PF13635">
    <property type="entry name" value="DUF4143"/>
    <property type="match status" value="1"/>
</dbReference>
<feature type="domain" description="AAA" evidence="1">
    <location>
        <begin position="14"/>
        <end position="129"/>
    </location>
</feature>
<keyword evidence="3" id="KW-0547">Nucleotide-binding</keyword>
<gene>
    <name evidence="3" type="ORF">J8380_02320</name>
</gene>
<dbReference type="PANTHER" id="PTHR43566">
    <property type="entry name" value="CONSERVED PROTEIN"/>
    <property type="match status" value="1"/>
</dbReference>
<dbReference type="SUPFAM" id="SSF52540">
    <property type="entry name" value="P-loop containing nucleoside triphosphate hydrolases"/>
    <property type="match status" value="1"/>
</dbReference>
<keyword evidence="4" id="KW-1185">Reference proteome</keyword>
<dbReference type="PANTHER" id="PTHR43566:SF1">
    <property type="entry name" value="AAA+ ATPASE DOMAIN-CONTAINING PROTEIN"/>
    <property type="match status" value="1"/>
</dbReference>
<protein>
    <submittedName>
        <fullName evidence="3">ATP-binding protein</fullName>
    </submittedName>
</protein>
<sequence length="374" mass="44134">MRYIKHPIQQDLQRKMVFIGGPRQVGKTTLAKSLLADNGTGRYFNWDYDDDRQAILQKKWSSDDTLLVFDELHKYPHWKSWVKGLYDVAHQQHQILVTGSARLDVYRHGGDSLLGRYHYWRLHPFTLDETPADIDRHESFRRLMTFGGFPEPFFINDLRESRRWRKERFDRVLQEDIRDLESIKNIQGLRLFLDLLRTRVGDMIVLSNLAQDIQVAPQTVKSWLESLERMYVLFTVMPYTQSIARAILKPPKVYFFDNADVVDDKGARFENLVATSLLKRLHYREDHDGYRCELRYIRDKEGREVDFAIIVDGELEELIEVKYSDDGISPSLRYYTERLKPKRATQLVATLDKPYDAHGVRVTNPFAYFADARH</sequence>
<reference evidence="3 4" key="1">
    <citation type="submission" date="2021-04" db="EMBL/GenBank/DDBJ databases">
        <title>Genomics, taxonomy and metabolism of representatives of sulfur bacteria of the genus Thiothrix: Thiothrix fructosivorans QT, Thiothrix unzii A1T and three new species, Thiothrix subterranea sp. nov., Thiothrix litoralis sp. nov. and 'Candidatus Thiothrix anitrata' sp. nov.</title>
        <authorList>
            <person name="Ravin N.V."/>
            <person name="Smolyakov D."/>
            <person name="Rudenko T.S."/>
            <person name="Mardanov A.V."/>
            <person name="Beletsky A.V."/>
            <person name="Markov N.D."/>
            <person name="Fomenkov A.I."/>
            <person name="Roberts R.J."/>
            <person name="Karnachuk O.V."/>
            <person name="Novikov A."/>
            <person name="Grabovich M.Y."/>
        </authorList>
    </citation>
    <scope>NUCLEOTIDE SEQUENCE [LARGE SCALE GENOMIC DNA]</scope>
    <source>
        <strain evidence="3 4">A52</strain>
    </source>
</reference>
<dbReference type="InterPro" id="IPR027417">
    <property type="entry name" value="P-loop_NTPase"/>
</dbReference>